<gene>
    <name evidence="2" type="ORF">PAHAL_2G421700</name>
</gene>
<protein>
    <submittedName>
        <fullName evidence="2">Uncharacterized protein</fullName>
    </submittedName>
</protein>
<evidence type="ECO:0000256" key="1">
    <source>
        <dbReference type="SAM" id="MobiDB-lite"/>
    </source>
</evidence>
<dbReference type="AlphaFoldDB" id="A0A2T8KSI5"/>
<proteinExistence type="predicted"/>
<organism evidence="2">
    <name type="scientific">Panicum hallii</name>
    <dbReference type="NCBI Taxonomy" id="206008"/>
    <lineage>
        <taxon>Eukaryota</taxon>
        <taxon>Viridiplantae</taxon>
        <taxon>Streptophyta</taxon>
        <taxon>Embryophyta</taxon>
        <taxon>Tracheophyta</taxon>
        <taxon>Spermatophyta</taxon>
        <taxon>Magnoliopsida</taxon>
        <taxon>Liliopsida</taxon>
        <taxon>Poales</taxon>
        <taxon>Poaceae</taxon>
        <taxon>PACMAD clade</taxon>
        <taxon>Panicoideae</taxon>
        <taxon>Panicodae</taxon>
        <taxon>Paniceae</taxon>
        <taxon>Panicinae</taxon>
        <taxon>Panicum</taxon>
        <taxon>Panicum sect. Panicum</taxon>
    </lineage>
</organism>
<reference evidence="2" key="1">
    <citation type="submission" date="2018-04" db="EMBL/GenBank/DDBJ databases">
        <title>WGS assembly of Panicum hallii.</title>
        <authorList>
            <person name="Lovell J."/>
            <person name="Jenkins J."/>
            <person name="Lowry D."/>
            <person name="Mamidi S."/>
            <person name="Sreedasyam A."/>
            <person name="Weng X."/>
            <person name="Barry K."/>
            <person name="Bonette J."/>
            <person name="Campitelli B."/>
            <person name="Daum C."/>
            <person name="Gordon S."/>
            <person name="Gould B."/>
            <person name="Lipzen A."/>
            <person name="Macqueen A."/>
            <person name="Palacio-Mejia J."/>
            <person name="Plott C."/>
            <person name="Shakirov E."/>
            <person name="Shu S."/>
            <person name="Yoshinaga Y."/>
            <person name="Zane M."/>
            <person name="Rokhsar D."/>
            <person name="Grimwood J."/>
            <person name="Schmutz J."/>
            <person name="Juenger T."/>
        </authorList>
    </citation>
    <scope>NUCLEOTIDE SEQUENCE [LARGE SCALE GENOMIC DNA]</scope>
    <source>
        <strain evidence="2">FIL2</strain>
    </source>
</reference>
<dbReference type="EMBL" id="CM008047">
    <property type="protein sequence ID" value="PVH65092.1"/>
    <property type="molecule type" value="Genomic_DNA"/>
</dbReference>
<feature type="region of interest" description="Disordered" evidence="1">
    <location>
        <begin position="1"/>
        <end position="38"/>
    </location>
</feature>
<dbReference type="Proteomes" id="UP000243499">
    <property type="component" value="Chromosome 2"/>
</dbReference>
<dbReference type="Gramene" id="PVH65092">
    <property type="protein sequence ID" value="PVH65092"/>
    <property type="gene ID" value="PAHAL_2G421700"/>
</dbReference>
<accession>A0A2T8KSI5</accession>
<sequence>MGASSTARLAATGAGCPEGDLRRAPSHRGSWASRAPFPGRSGRKKMVLMWGAHLSVRGKELSCVDCE</sequence>
<name>A0A2T8KSI5_9POAL</name>
<evidence type="ECO:0000313" key="2">
    <source>
        <dbReference type="EMBL" id="PVH65092.1"/>
    </source>
</evidence>